<dbReference type="GO" id="GO:0016042">
    <property type="term" value="P:lipid catabolic process"/>
    <property type="evidence" value="ECO:0007669"/>
    <property type="project" value="InterPro"/>
</dbReference>
<dbReference type="OrthoDB" id="9798122at2"/>
<dbReference type="Gene3D" id="3.40.50.1820">
    <property type="entry name" value="alpha/beta hydrolase"/>
    <property type="match status" value="2"/>
</dbReference>
<keyword evidence="3" id="KW-1185">Reference proteome</keyword>
<proteinExistence type="predicted"/>
<dbReference type="InterPro" id="IPR005152">
    <property type="entry name" value="Lipase_secreted"/>
</dbReference>
<reference evidence="2 3" key="1">
    <citation type="submission" date="2017-02" db="EMBL/GenBank/DDBJ databases">
        <title>The new phylogeny of genus Mycobacterium.</title>
        <authorList>
            <person name="Tortoli E."/>
            <person name="Trovato A."/>
            <person name="Cirillo D.M."/>
        </authorList>
    </citation>
    <scope>NUCLEOTIDE SEQUENCE [LARGE SCALE GENOMIC DNA]</scope>
    <source>
        <strain evidence="2 3">DSM 45578</strain>
    </source>
</reference>
<protein>
    <recommendedName>
        <fullName evidence="4">Lipase</fullName>
    </recommendedName>
</protein>
<dbReference type="Proteomes" id="UP000192366">
    <property type="component" value="Unassembled WGS sequence"/>
</dbReference>
<dbReference type="GO" id="GO:0004806">
    <property type="term" value="F:triacylglycerol lipase activity"/>
    <property type="evidence" value="ECO:0007669"/>
    <property type="project" value="InterPro"/>
</dbReference>
<dbReference type="PIRSF" id="PIRSF029171">
    <property type="entry name" value="Esterase_LipA"/>
    <property type="match status" value="1"/>
</dbReference>
<evidence type="ECO:0000256" key="1">
    <source>
        <dbReference type="SAM" id="SignalP"/>
    </source>
</evidence>
<name>A0A1W9Z0G1_MYCBA</name>
<dbReference type="InterPro" id="IPR029058">
    <property type="entry name" value="AB_hydrolase_fold"/>
</dbReference>
<evidence type="ECO:0000313" key="3">
    <source>
        <dbReference type="Proteomes" id="UP000192366"/>
    </source>
</evidence>
<feature type="signal peptide" evidence="1">
    <location>
        <begin position="1"/>
        <end position="25"/>
    </location>
</feature>
<organism evidence="2 3">
    <name type="scientific">Mycolicibacterium bacteremicum</name>
    <name type="common">Mycobacterium bacteremicum</name>
    <dbReference type="NCBI Taxonomy" id="564198"/>
    <lineage>
        <taxon>Bacteria</taxon>
        <taxon>Bacillati</taxon>
        <taxon>Actinomycetota</taxon>
        <taxon>Actinomycetes</taxon>
        <taxon>Mycobacteriales</taxon>
        <taxon>Mycobacteriaceae</taxon>
        <taxon>Mycolicibacterium</taxon>
    </lineage>
</organism>
<comment type="caution">
    <text evidence="2">The sequence shown here is derived from an EMBL/GenBank/DDBJ whole genome shotgun (WGS) entry which is preliminary data.</text>
</comment>
<dbReference type="PANTHER" id="PTHR34853">
    <property type="match status" value="1"/>
</dbReference>
<keyword evidence="1" id="KW-0732">Signal</keyword>
<dbReference type="PROSITE" id="PS51257">
    <property type="entry name" value="PROKAR_LIPOPROTEIN"/>
    <property type="match status" value="1"/>
</dbReference>
<dbReference type="Pfam" id="PF03583">
    <property type="entry name" value="LIP"/>
    <property type="match status" value="1"/>
</dbReference>
<dbReference type="PANTHER" id="PTHR34853:SF1">
    <property type="entry name" value="LIPASE 5"/>
    <property type="match status" value="1"/>
</dbReference>
<sequence>MTGRRASVLVAILILLLSGCTPQDATTGPNLRKAHPGQLLATPTDFQGYSALSELSARSVAVRYRSTSGVDDTPTTVSGVVFVPKGQPPPDGWPIAAVGHPHAGIETQCAPSSSPGLMGNMPLIAQLLAMKFVVTMSDYQGLGSPGPHPYLDPATAAYNVIDSVRAARQVSEFTSDAWVGFGLSQGGHAMWAANERAADYGRDLSLAGTISMAAPTDLRPFADAMQAGTLTVQQRTFVPLILAGLKYRHPELNYDDYLHGVMRKRMDVFLECAGDQEGLKATLAESASRGDTRPVDKAATDRLRQWLGEISVPQRPATAPMLVVFGSEDQLVLPQWTRGAVGRACALGDVIDVIEAPGQGHGLVDVGLAPMDWLRGRLAGVPAPNSCAAP</sequence>
<dbReference type="AlphaFoldDB" id="A0A1W9Z0G1"/>
<dbReference type="EMBL" id="MVHJ01000005">
    <property type="protein sequence ID" value="ORA05699.1"/>
    <property type="molecule type" value="Genomic_DNA"/>
</dbReference>
<dbReference type="SUPFAM" id="SSF53474">
    <property type="entry name" value="alpha/beta-Hydrolases"/>
    <property type="match status" value="1"/>
</dbReference>
<evidence type="ECO:0000313" key="2">
    <source>
        <dbReference type="EMBL" id="ORA05699.1"/>
    </source>
</evidence>
<feature type="chain" id="PRO_5013162564" description="Lipase" evidence="1">
    <location>
        <begin position="26"/>
        <end position="390"/>
    </location>
</feature>
<accession>A0A1W9Z0G1</accession>
<gene>
    <name evidence="2" type="ORF">BST17_07955</name>
</gene>
<dbReference type="RefSeq" id="WP_083056870.1">
    <property type="nucleotide sequence ID" value="NZ_JACKVM010000014.1"/>
</dbReference>
<evidence type="ECO:0008006" key="4">
    <source>
        <dbReference type="Google" id="ProtNLM"/>
    </source>
</evidence>
<dbReference type="STRING" id="564198.BST17_07955"/>